<dbReference type="PANTHER" id="PTHR11629">
    <property type="entry name" value="VACUOLAR PROTON ATPASES"/>
    <property type="match status" value="1"/>
</dbReference>
<feature type="transmembrane region" description="Helical" evidence="9">
    <location>
        <begin position="678"/>
        <end position="696"/>
    </location>
</feature>
<keyword evidence="10" id="KW-0175">Coiled coil</keyword>
<accession>A0A7J7IUN3</accession>
<feature type="transmembrane region" description="Helical" evidence="9">
    <location>
        <begin position="652"/>
        <end position="671"/>
    </location>
</feature>
<feature type="transmembrane region" description="Helical" evidence="9">
    <location>
        <begin position="478"/>
        <end position="497"/>
    </location>
</feature>
<comment type="function">
    <text evidence="9">Essential component of the vacuolar proton pump (V-ATPase), a multimeric enzyme that catalyzes the translocation of protons across the membranes. Required for assembly and activity of the V-ATPase.</text>
</comment>
<proteinExistence type="inferred from homology"/>
<evidence type="ECO:0000256" key="6">
    <source>
        <dbReference type="ARBA" id="ARBA00022989"/>
    </source>
</evidence>
<dbReference type="OrthoDB" id="10264220at2759"/>
<dbReference type="Pfam" id="PF01496">
    <property type="entry name" value="V_ATPase_I"/>
    <property type="match status" value="1"/>
</dbReference>
<evidence type="ECO:0000256" key="7">
    <source>
        <dbReference type="ARBA" id="ARBA00023065"/>
    </source>
</evidence>
<organism evidence="11 12">
    <name type="scientific">Bugula neritina</name>
    <name type="common">Brown bryozoan</name>
    <name type="synonym">Sertularia neritina</name>
    <dbReference type="NCBI Taxonomy" id="10212"/>
    <lineage>
        <taxon>Eukaryota</taxon>
        <taxon>Metazoa</taxon>
        <taxon>Spiralia</taxon>
        <taxon>Lophotrochozoa</taxon>
        <taxon>Bryozoa</taxon>
        <taxon>Gymnolaemata</taxon>
        <taxon>Cheilostomatida</taxon>
        <taxon>Flustrina</taxon>
        <taxon>Buguloidea</taxon>
        <taxon>Bugulidae</taxon>
        <taxon>Bugula</taxon>
    </lineage>
</organism>
<dbReference type="PANTHER" id="PTHR11629:SF63">
    <property type="entry name" value="V-TYPE PROTON ATPASE SUBUNIT A"/>
    <property type="match status" value="1"/>
</dbReference>
<evidence type="ECO:0000256" key="4">
    <source>
        <dbReference type="ARBA" id="ARBA00022692"/>
    </source>
</evidence>
<keyword evidence="7 9" id="KW-0406">Ion transport</keyword>
<dbReference type="GO" id="GO:0007035">
    <property type="term" value="P:vacuolar acidification"/>
    <property type="evidence" value="ECO:0007669"/>
    <property type="project" value="TreeGrafter"/>
</dbReference>
<dbReference type="GO" id="GO:0005886">
    <property type="term" value="C:plasma membrane"/>
    <property type="evidence" value="ECO:0007669"/>
    <property type="project" value="TreeGrafter"/>
</dbReference>
<keyword evidence="6 9" id="KW-1133">Transmembrane helix</keyword>
<gene>
    <name evidence="11" type="ORF">EB796_024059</name>
</gene>
<dbReference type="GO" id="GO:0046961">
    <property type="term" value="F:proton-transporting ATPase activity, rotational mechanism"/>
    <property type="evidence" value="ECO:0007669"/>
    <property type="project" value="InterPro"/>
</dbReference>
<feature type="transmembrane region" description="Helical" evidence="9">
    <location>
        <begin position="614"/>
        <end position="632"/>
    </location>
</feature>
<evidence type="ECO:0000256" key="10">
    <source>
        <dbReference type="SAM" id="Coils"/>
    </source>
</evidence>
<keyword evidence="5 9" id="KW-0375">Hydrogen ion transport</keyword>
<dbReference type="Proteomes" id="UP000593567">
    <property type="component" value="Unassembled WGS sequence"/>
</dbReference>
<evidence type="ECO:0000256" key="5">
    <source>
        <dbReference type="ARBA" id="ARBA00022781"/>
    </source>
</evidence>
<dbReference type="PIRSF" id="PIRSF001293">
    <property type="entry name" value="ATP6V0A1"/>
    <property type="match status" value="1"/>
</dbReference>
<keyword evidence="4 9" id="KW-0812">Transmembrane</keyword>
<evidence type="ECO:0000256" key="3">
    <source>
        <dbReference type="ARBA" id="ARBA00022448"/>
    </source>
</evidence>
<feature type="transmembrane region" description="Helical" evidence="9">
    <location>
        <begin position="425"/>
        <end position="458"/>
    </location>
</feature>
<evidence type="ECO:0000256" key="8">
    <source>
        <dbReference type="ARBA" id="ARBA00023136"/>
    </source>
</evidence>
<dbReference type="InterPro" id="IPR026028">
    <property type="entry name" value="V-type_ATPase_116kDa_su_euka"/>
</dbReference>
<comment type="similarity">
    <text evidence="2 9">Belongs to the V-ATPase 116 kDa subunit family.</text>
</comment>
<keyword evidence="3 9" id="KW-0813">Transport</keyword>
<sequence length="920" mass="103335">MGNGIGYPGCSSNEEHNSLFRSEKMTLCQLFLQSEAAYTVIAELGELGLLQFKDLNPDLSAFQRKFVNEVRQCEEMERILRFLEGEIKKEKIKPVGLEQIPAAPLPKEIRDIQDELGKLEGDLKDVNANRNQLKSNYLELMELQVVLKASEHFLEETTFHGASAAGSGIAKREPTAGDIEMGEKSETVPATSFGADGSMRLNFLTGTLPTEKLNGFERMLWFACRGNVYLRYTEIAETFEEPTTGDPIRKSVFCVFFQGDKLKQKVSKICEGFRCNIYTIPKTVEERTRMSQELAQRVGDIHVVLEKTEDHRKRLLVNTSKDVRSLAVKVLKTKAIYHTLNMFNMDVTQKCLIAECWAPVRDLEKVNQAITEGTSKSNSEVPSVLNRLTTNETIPTFNRTNKFTKAFQSIVDAYGIGRYQEVNPAIFTIITFPFIFAIMFGDCAHGVVMSCFALWMVIKEKKFLKNKGSNEIWNMIFGGRYIILLMGLFSIYTGFIYNDFFSKSVNLFGSSWRVTKYYPDASHHGNSTDLANTTLVGNSTTFENITDLSNTTGHGSDHPYYINGHLYIDLHHVPAFTHLQSYNRTGTVYPIGVDPIWMIASNKITFINSYKMKMSIAVGIIQMLFGLILSFLNHCYFRSWKSIFCEFIPEMIFILSIFGYMLLLIVLKWLTVFNITSCAPSILVGFINMFLFSYPAEIPDCNPQFVLFNDLATMKMVQTILVGAAGICIPWLLIVKPVVIGIQRCFSNKNGAAPLNEDDNAALHGNGHHPAGVEAQMSQTDEEDVGTEEHGMGEVIVHQCIHTIEYCLGCVSNTASYLRLWALSLAHAQLSEVLWNMVLKTGLTMNSGFTGAAMLSITFAPFACLTVAVLLMMEGLSAFLHALRLHWVEFNSKFFYGDGVKFLPFTFKEATAARLTADSD</sequence>
<feature type="coiled-coil region" evidence="10">
    <location>
        <begin position="73"/>
        <end position="143"/>
    </location>
</feature>
<evidence type="ECO:0000256" key="9">
    <source>
        <dbReference type="RuleBase" id="RU361189"/>
    </source>
</evidence>
<comment type="caution">
    <text evidence="11">The sequence shown here is derived from an EMBL/GenBank/DDBJ whole genome shotgun (WGS) entry which is preliminary data.</text>
</comment>
<keyword evidence="12" id="KW-1185">Reference proteome</keyword>
<protein>
    <recommendedName>
        <fullName evidence="9">V-type proton ATPase subunit a</fullName>
    </recommendedName>
</protein>
<feature type="transmembrane region" description="Helical" evidence="9">
    <location>
        <begin position="849"/>
        <end position="873"/>
    </location>
</feature>
<evidence type="ECO:0000256" key="2">
    <source>
        <dbReference type="ARBA" id="ARBA00009904"/>
    </source>
</evidence>
<dbReference type="AlphaFoldDB" id="A0A7J7IUN3"/>
<feature type="transmembrane region" description="Helical" evidence="9">
    <location>
        <begin position="716"/>
        <end position="734"/>
    </location>
</feature>
<keyword evidence="8 9" id="KW-0472">Membrane</keyword>
<dbReference type="GO" id="GO:0000220">
    <property type="term" value="C:vacuolar proton-transporting V-type ATPase, V0 domain"/>
    <property type="evidence" value="ECO:0007669"/>
    <property type="project" value="InterPro"/>
</dbReference>
<evidence type="ECO:0000256" key="1">
    <source>
        <dbReference type="ARBA" id="ARBA00004141"/>
    </source>
</evidence>
<name>A0A7J7IUN3_BUGNE</name>
<dbReference type="GO" id="GO:0051117">
    <property type="term" value="F:ATPase binding"/>
    <property type="evidence" value="ECO:0007669"/>
    <property type="project" value="TreeGrafter"/>
</dbReference>
<comment type="subcellular location">
    <subcellularLocation>
        <location evidence="1">Membrane</location>
        <topology evidence="1">Multi-pass membrane protein</topology>
    </subcellularLocation>
</comment>
<evidence type="ECO:0000313" key="11">
    <source>
        <dbReference type="EMBL" id="KAF6017633.1"/>
    </source>
</evidence>
<dbReference type="InterPro" id="IPR002490">
    <property type="entry name" value="V-ATPase_116kDa_su"/>
</dbReference>
<reference evidence="11" key="1">
    <citation type="submission" date="2020-06" db="EMBL/GenBank/DDBJ databases">
        <title>Draft genome of Bugula neritina, a colonial animal packing powerful symbionts and potential medicines.</title>
        <authorList>
            <person name="Rayko M."/>
        </authorList>
    </citation>
    <scope>NUCLEOTIDE SEQUENCE [LARGE SCALE GENOMIC DNA]</scope>
    <source>
        <strain evidence="11">Kwan_BN1</strain>
    </source>
</reference>
<dbReference type="EMBL" id="VXIV02003373">
    <property type="protein sequence ID" value="KAF6017633.1"/>
    <property type="molecule type" value="Genomic_DNA"/>
</dbReference>
<evidence type="ECO:0000313" key="12">
    <source>
        <dbReference type="Proteomes" id="UP000593567"/>
    </source>
</evidence>